<dbReference type="InterPro" id="IPR005107">
    <property type="entry name" value="CO_DH_flav_C"/>
</dbReference>
<keyword evidence="2" id="KW-0479">Metal-binding</keyword>
<dbReference type="GO" id="GO:0005506">
    <property type="term" value="F:iron ion binding"/>
    <property type="evidence" value="ECO:0007669"/>
    <property type="project" value="InterPro"/>
</dbReference>
<dbReference type="InterPro" id="IPR006058">
    <property type="entry name" value="2Fe2S_fd_BS"/>
</dbReference>
<dbReference type="PROSITE" id="PS51387">
    <property type="entry name" value="FAD_PCMH"/>
    <property type="match status" value="1"/>
</dbReference>
<dbReference type="InterPro" id="IPR036683">
    <property type="entry name" value="CO_DH_flav_C_dom_sf"/>
</dbReference>
<dbReference type="Gene3D" id="3.10.20.30">
    <property type="match status" value="1"/>
</dbReference>
<evidence type="ECO:0000313" key="6">
    <source>
        <dbReference type="EMBL" id="SVA85275.1"/>
    </source>
</evidence>
<dbReference type="SUPFAM" id="SSF55447">
    <property type="entry name" value="CO dehydrogenase flavoprotein C-terminal domain-like"/>
    <property type="match status" value="1"/>
</dbReference>
<evidence type="ECO:0000256" key="1">
    <source>
        <dbReference type="ARBA" id="ARBA00022630"/>
    </source>
</evidence>
<dbReference type="GO" id="GO:0051537">
    <property type="term" value="F:2 iron, 2 sulfur cluster binding"/>
    <property type="evidence" value="ECO:0007669"/>
    <property type="project" value="InterPro"/>
</dbReference>
<keyword evidence="3" id="KW-0274">FAD</keyword>
<keyword evidence="1" id="KW-0285">Flavoprotein</keyword>
<dbReference type="InterPro" id="IPR016169">
    <property type="entry name" value="FAD-bd_PCMH_sub2"/>
</dbReference>
<accession>A0A381Z7L5</accession>
<dbReference type="InterPro" id="IPR012675">
    <property type="entry name" value="Beta-grasp_dom_sf"/>
</dbReference>
<evidence type="ECO:0000259" key="5">
    <source>
        <dbReference type="PROSITE" id="PS51387"/>
    </source>
</evidence>
<dbReference type="Pfam" id="PF03450">
    <property type="entry name" value="CO_deh_flav_C"/>
    <property type="match status" value="1"/>
</dbReference>
<dbReference type="SUPFAM" id="SSF56176">
    <property type="entry name" value="FAD-binding/transporter-associated domain-like"/>
    <property type="match status" value="1"/>
</dbReference>
<dbReference type="InterPro" id="IPR036318">
    <property type="entry name" value="FAD-bd_PCMH-like_sf"/>
</dbReference>
<dbReference type="InterPro" id="IPR002888">
    <property type="entry name" value="2Fe-2S-bd"/>
</dbReference>
<dbReference type="InterPro" id="IPR002346">
    <property type="entry name" value="Mopterin_DH_FAD-bd"/>
</dbReference>
<name>A0A381Z7L5_9ZZZZ</name>
<dbReference type="PANTHER" id="PTHR45444">
    <property type="entry name" value="XANTHINE DEHYDROGENASE"/>
    <property type="match status" value="1"/>
</dbReference>
<dbReference type="InterPro" id="IPR036010">
    <property type="entry name" value="2Fe-2S_ferredoxin-like_sf"/>
</dbReference>
<evidence type="ECO:0000256" key="4">
    <source>
        <dbReference type="ARBA" id="ARBA00023004"/>
    </source>
</evidence>
<protein>
    <recommendedName>
        <fullName evidence="5">FAD-binding PCMH-type domain-containing protein</fullName>
    </recommendedName>
</protein>
<dbReference type="PIRSF" id="PIRSF036557">
    <property type="entry name" value="XdhA_RC"/>
    <property type="match status" value="1"/>
</dbReference>
<dbReference type="Pfam" id="PF01799">
    <property type="entry name" value="Fer2_2"/>
    <property type="match status" value="1"/>
</dbReference>
<dbReference type="Pfam" id="PF00941">
    <property type="entry name" value="FAD_binding_5"/>
    <property type="match status" value="1"/>
</dbReference>
<proteinExistence type="predicted"/>
<dbReference type="GO" id="GO:0071949">
    <property type="term" value="F:FAD binding"/>
    <property type="evidence" value="ECO:0007669"/>
    <property type="project" value="InterPro"/>
</dbReference>
<dbReference type="InterPro" id="IPR016208">
    <property type="entry name" value="Ald_Oxase/xanthine_DH-like"/>
</dbReference>
<keyword evidence="4" id="KW-0408">Iron</keyword>
<dbReference type="Gene3D" id="3.30.465.10">
    <property type="match status" value="1"/>
</dbReference>
<dbReference type="InterPro" id="IPR012175">
    <property type="entry name" value="Xanth_DH_ssu_bac"/>
</dbReference>
<dbReference type="AlphaFoldDB" id="A0A381Z7L5"/>
<dbReference type="EMBL" id="UINC01020269">
    <property type="protein sequence ID" value="SVA85275.1"/>
    <property type="molecule type" value="Genomic_DNA"/>
</dbReference>
<dbReference type="InterPro" id="IPR016167">
    <property type="entry name" value="FAD-bd_PCMH_sub1"/>
</dbReference>
<dbReference type="GO" id="GO:0016491">
    <property type="term" value="F:oxidoreductase activity"/>
    <property type="evidence" value="ECO:0007669"/>
    <property type="project" value="InterPro"/>
</dbReference>
<evidence type="ECO:0000256" key="3">
    <source>
        <dbReference type="ARBA" id="ARBA00022827"/>
    </source>
</evidence>
<dbReference type="Gene3D" id="3.30.390.50">
    <property type="entry name" value="CO dehydrogenase flavoprotein, C-terminal domain"/>
    <property type="match status" value="1"/>
</dbReference>
<dbReference type="Gene3D" id="1.10.150.120">
    <property type="entry name" value="[2Fe-2S]-binding domain"/>
    <property type="match status" value="1"/>
</dbReference>
<reference evidence="6" key="1">
    <citation type="submission" date="2018-05" db="EMBL/GenBank/DDBJ databases">
        <authorList>
            <person name="Lanie J.A."/>
            <person name="Ng W.-L."/>
            <person name="Kazmierczak K.M."/>
            <person name="Andrzejewski T.M."/>
            <person name="Davidsen T.M."/>
            <person name="Wayne K.J."/>
            <person name="Tettelin H."/>
            <person name="Glass J.I."/>
            <person name="Rusch D."/>
            <person name="Podicherti R."/>
            <person name="Tsui H.-C.T."/>
            <person name="Winkler M.E."/>
        </authorList>
    </citation>
    <scope>NUCLEOTIDE SEQUENCE</scope>
</reference>
<dbReference type="PANTHER" id="PTHR45444:SF3">
    <property type="entry name" value="XANTHINE DEHYDROGENASE"/>
    <property type="match status" value="1"/>
</dbReference>
<sequence>MRLDLGLVGTKVVCAEGDCGSCTVLVGRLRNGELKFEGFDSCIQYLYQLDCTHVITVEGLKQDNQIHPVQQAMVDAMGSQCGYCTPGFVMSMAAMLENRETLTRLSVQDALTGNLCRCTGYEQIIEAALSLPKFRSASSGLQPASKRFDQKVMVADFNRHASEPVLCEYVQKWNGATNRVRFFVPCTMKEAIKFKQKHKNVTVVAGGTDISVQINKQYIEPKCIMSLTNLNELDFIEVKNRKVKVGASVTWTKLGEFCQQNLSELSEIISLFASRQIRNAGTLAGNIANASPIADSLPFLHVIEAEIELTGNKGKRWVNINKFYHAYKKTEMAPDELITSIRWNIPDRSDILKLYKVSKRKDLDISTFTAGILLKLKHGKIKKARLAYGGVGPIVLRLPETERFLEGKPVTKSVFQHAGRIASDEIFPISDVRASTSYRTQLAENILIKFFHECCDNYHDKKEAA</sequence>
<dbReference type="SUPFAM" id="SSF47741">
    <property type="entry name" value="CO dehydrogenase ISP C-domain like"/>
    <property type="match status" value="1"/>
</dbReference>
<evidence type="ECO:0000256" key="2">
    <source>
        <dbReference type="ARBA" id="ARBA00022723"/>
    </source>
</evidence>
<dbReference type="InterPro" id="IPR016166">
    <property type="entry name" value="FAD-bd_PCMH"/>
</dbReference>
<organism evidence="6">
    <name type="scientific">marine metagenome</name>
    <dbReference type="NCBI Taxonomy" id="408172"/>
    <lineage>
        <taxon>unclassified sequences</taxon>
        <taxon>metagenomes</taxon>
        <taxon>ecological metagenomes</taxon>
    </lineage>
</organism>
<dbReference type="SMART" id="SM01092">
    <property type="entry name" value="CO_deh_flav_C"/>
    <property type="match status" value="1"/>
</dbReference>
<gene>
    <name evidence="6" type="ORF">METZ01_LOCUS138129</name>
</gene>
<dbReference type="PROSITE" id="PS00197">
    <property type="entry name" value="2FE2S_FER_1"/>
    <property type="match status" value="1"/>
</dbReference>
<feature type="domain" description="FAD-binding PCMH-type" evidence="5">
    <location>
        <begin position="175"/>
        <end position="348"/>
    </location>
</feature>
<dbReference type="InterPro" id="IPR036884">
    <property type="entry name" value="2Fe-2S-bd_dom_sf"/>
</dbReference>
<dbReference type="Gene3D" id="3.30.43.10">
    <property type="entry name" value="Uridine Diphospho-n-acetylenolpyruvylglucosamine Reductase, domain 2"/>
    <property type="match status" value="1"/>
</dbReference>
<dbReference type="SUPFAM" id="SSF54292">
    <property type="entry name" value="2Fe-2S ferredoxin-like"/>
    <property type="match status" value="1"/>
</dbReference>